<evidence type="ECO:0000313" key="2">
    <source>
        <dbReference type="EMBL" id="MCK8623942.1"/>
    </source>
</evidence>
<feature type="transmembrane region" description="Helical" evidence="1">
    <location>
        <begin position="160"/>
        <end position="179"/>
    </location>
</feature>
<dbReference type="Proteomes" id="UP001522905">
    <property type="component" value="Unassembled WGS sequence"/>
</dbReference>
<feature type="transmembrane region" description="Helical" evidence="1">
    <location>
        <begin position="36"/>
        <end position="52"/>
    </location>
</feature>
<reference evidence="2 3" key="1">
    <citation type="submission" date="2021-11" db="EMBL/GenBank/DDBJ databases">
        <title>Comparative genomics of bee honey and flower isolates.</title>
        <authorList>
            <person name="Bechtner J.D."/>
            <person name="Gallus M.K."/>
            <person name="Ehrmann M."/>
        </authorList>
    </citation>
    <scope>NUCLEOTIDE SEQUENCE [LARGE SCALE GENOMIC DNA]</scope>
    <source>
        <strain evidence="2 3">M161</strain>
    </source>
</reference>
<keyword evidence="3" id="KW-1185">Reference proteome</keyword>
<organism evidence="2 3">
    <name type="scientific">Apilactobacillus xinyiensis</name>
    <dbReference type="NCBI Taxonomy" id="2841032"/>
    <lineage>
        <taxon>Bacteria</taxon>
        <taxon>Bacillati</taxon>
        <taxon>Bacillota</taxon>
        <taxon>Bacilli</taxon>
        <taxon>Lactobacillales</taxon>
        <taxon>Lactobacillaceae</taxon>
        <taxon>Apilactobacillus</taxon>
    </lineage>
</organism>
<accession>A0ABT0HZE3</accession>
<evidence type="ECO:0000313" key="3">
    <source>
        <dbReference type="Proteomes" id="UP001522905"/>
    </source>
</evidence>
<gene>
    <name evidence="2" type="ORF">LNP07_00185</name>
</gene>
<dbReference type="RefSeq" id="WP_248601334.1">
    <property type="nucleotide sequence ID" value="NZ_JAJIAO010000001.1"/>
</dbReference>
<comment type="caution">
    <text evidence="2">The sequence shown here is derived from an EMBL/GenBank/DDBJ whole genome shotgun (WGS) entry which is preliminary data.</text>
</comment>
<evidence type="ECO:0000256" key="1">
    <source>
        <dbReference type="SAM" id="Phobius"/>
    </source>
</evidence>
<protein>
    <recommendedName>
        <fullName evidence="4">Integral membrane protein</fullName>
    </recommendedName>
</protein>
<feature type="transmembrane region" description="Helical" evidence="1">
    <location>
        <begin position="248"/>
        <end position="267"/>
    </location>
</feature>
<feature type="transmembrane region" description="Helical" evidence="1">
    <location>
        <begin position="98"/>
        <end position="120"/>
    </location>
</feature>
<feature type="transmembrane region" description="Helical" evidence="1">
    <location>
        <begin position="136"/>
        <end position="154"/>
    </location>
</feature>
<sequence length="273" mass="31084">MIAQFFHNIEIILPEIAALTSGTWIYHKRDWIKHPLFVWIVPTITSAIGFSINQLQLFYAWKVLLAVVLIITILKIFQSCLAPAFATGLLPLVIDAHSWTFILVTGTLTFIVMLGVYIYGEHVDRSKFPAMQYHKILFYIFITLSWILIVLMFHKPQMAAIPPVFVALFGIVNQSTYNLNSFLRHVISLTGAAAFGTIVHTFILSWIGTTIITLPLVFIWLYIWKVKLPAAYTLPLLAIVIPKDMFNMFPISTFCAATFLLGMAWLYHKICVD</sequence>
<keyword evidence="1" id="KW-0812">Transmembrane</keyword>
<name>A0ABT0HZE3_9LACO</name>
<feature type="transmembrane region" description="Helical" evidence="1">
    <location>
        <begin position="64"/>
        <end position="86"/>
    </location>
</feature>
<dbReference type="EMBL" id="JAJIAO010000001">
    <property type="protein sequence ID" value="MCK8623942.1"/>
    <property type="molecule type" value="Genomic_DNA"/>
</dbReference>
<keyword evidence="1" id="KW-0472">Membrane</keyword>
<proteinExistence type="predicted"/>
<keyword evidence="1" id="KW-1133">Transmembrane helix</keyword>
<evidence type="ECO:0008006" key="4">
    <source>
        <dbReference type="Google" id="ProtNLM"/>
    </source>
</evidence>